<accession>A0ABQ9WRW0</accession>
<sequence length="191" mass="20857">MRRRKKIEGRRGQGRKRERWEGGRGSRGAPTEDTSRTESNSHVVDHVSPIRHADTLQARPRRLPNINNAGLALVEIVSAAVRLNNWAVAQDAVSVIVTLLNSAVMASTIELGQPLESDEGVDEPVVEKETDEDTIAELAERLQVELTLHALLAELNTIDLTTVLSKTQVLSALSLLYLAASSPSEQPNRAS</sequence>
<evidence type="ECO:0000256" key="1">
    <source>
        <dbReference type="SAM" id="MobiDB-lite"/>
    </source>
</evidence>
<name>A0ABQ9WRW0_9EUKA</name>
<evidence type="ECO:0000313" key="2">
    <source>
        <dbReference type="EMBL" id="KAK2942233.1"/>
    </source>
</evidence>
<organism evidence="2 3">
    <name type="scientific">Blattamonas nauphoetae</name>
    <dbReference type="NCBI Taxonomy" id="2049346"/>
    <lineage>
        <taxon>Eukaryota</taxon>
        <taxon>Metamonada</taxon>
        <taxon>Preaxostyla</taxon>
        <taxon>Oxymonadida</taxon>
        <taxon>Blattamonas</taxon>
    </lineage>
</organism>
<keyword evidence="3" id="KW-1185">Reference proteome</keyword>
<dbReference type="Proteomes" id="UP001281761">
    <property type="component" value="Unassembled WGS sequence"/>
</dbReference>
<evidence type="ECO:0000313" key="3">
    <source>
        <dbReference type="Proteomes" id="UP001281761"/>
    </source>
</evidence>
<proteinExistence type="predicted"/>
<comment type="caution">
    <text evidence="2">The sequence shown here is derived from an EMBL/GenBank/DDBJ whole genome shotgun (WGS) entry which is preliminary data.</text>
</comment>
<gene>
    <name evidence="2" type="ORF">BLNAU_22840</name>
</gene>
<reference evidence="2 3" key="1">
    <citation type="journal article" date="2022" name="bioRxiv">
        <title>Genomics of Preaxostyla Flagellates Illuminates Evolutionary Transitions and the Path Towards Mitochondrial Loss.</title>
        <authorList>
            <person name="Novak L.V.F."/>
            <person name="Treitli S.C."/>
            <person name="Pyrih J."/>
            <person name="Halakuc P."/>
            <person name="Pipaliya S.V."/>
            <person name="Vacek V."/>
            <person name="Brzon O."/>
            <person name="Soukal P."/>
            <person name="Eme L."/>
            <person name="Dacks J.B."/>
            <person name="Karnkowska A."/>
            <person name="Elias M."/>
            <person name="Hampl V."/>
        </authorList>
    </citation>
    <scope>NUCLEOTIDE SEQUENCE [LARGE SCALE GENOMIC DNA]</scope>
    <source>
        <strain evidence="2">NAU3</strain>
        <tissue evidence="2">Gut</tissue>
    </source>
</reference>
<protein>
    <submittedName>
        <fullName evidence="2">Uncharacterized protein</fullName>
    </submittedName>
</protein>
<feature type="region of interest" description="Disordered" evidence="1">
    <location>
        <begin position="1"/>
        <end position="43"/>
    </location>
</feature>
<dbReference type="EMBL" id="JARBJD010000422">
    <property type="protein sequence ID" value="KAK2942233.1"/>
    <property type="molecule type" value="Genomic_DNA"/>
</dbReference>
<feature type="compositionally biased region" description="Basic residues" evidence="1">
    <location>
        <begin position="1"/>
        <end position="17"/>
    </location>
</feature>